<dbReference type="PANTHER" id="PTHR32027">
    <property type="entry name" value="CYTOSINE DEAMINASE"/>
    <property type="match status" value="1"/>
</dbReference>
<dbReference type="Gene3D" id="3.20.20.140">
    <property type="entry name" value="Metal-dependent hydrolases"/>
    <property type="match status" value="1"/>
</dbReference>
<dbReference type="SUPFAM" id="SSF51338">
    <property type="entry name" value="Composite domain of metallo-dependent hydrolases"/>
    <property type="match status" value="1"/>
</dbReference>
<organism evidence="4 5">
    <name type="scientific">Enterococcus hermanniensis</name>
    <dbReference type="NCBI Taxonomy" id="249189"/>
    <lineage>
        <taxon>Bacteria</taxon>
        <taxon>Bacillati</taxon>
        <taxon>Bacillota</taxon>
        <taxon>Bacilli</taxon>
        <taxon>Lactobacillales</taxon>
        <taxon>Enterococcaceae</taxon>
        <taxon>Enterococcus</taxon>
    </lineage>
</organism>
<dbReference type="Gene3D" id="2.30.40.10">
    <property type="entry name" value="Urease, subunit C, domain 1"/>
    <property type="match status" value="1"/>
</dbReference>
<dbReference type="SUPFAM" id="SSF51556">
    <property type="entry name" value="Metallo-dependent hydrolases"/>
    <property type="match status" value="1"/>
</dbReference>
<keyword evidence="1" id="KW-0479">Metal-binding</keyword>
<comment type="caution">
    <text evidence="4">The sequence shown here is derived from an EMBL/GenBank/DDBJ whole genome shotgun (WGS) entry which is preliminary data.</text>
</comment>
<dbReference type="InterPro" id="IPR013108">
    <property type="entry name" value="Amidohydro_3"/>
</dbReference>
<dbReference type="OrthoDB" id="9815027at2"/>
<accession>A0A1L8TPR6</accession>
<proteinExistence type="predicted"/>
<evidence type="ECO:0000313" key="5">
    <source>
        <dbReference type="Proteomes" id="UP000182077"/>
    </source>
</evidence>
<gene>
    <name evidence="4" type="ORF">RV04_GL001472</name>
</gene>
<evidence type="ECO:0000256" key="2">
    <source>
        <dbReference type="ARBA" id="ARBA00022801"/>
    </source>
</evidence>
<dbReference type="PANTHER" id="PTHR32027:SF9">
    <property type="entry name" value="BLL3847 PROTEIN"/>
    <property type="match status" value="1"/>
</dbReference>
<dbReference type="CDD" id="cd01293">
    <property type="entry name" value="Bact_CD"/>
    <property type="match status" value="1"/>
</dbReference>
<dbReference type="InterPro" id="IPR052349">
    <property type="entry name" value="Metallo-hydrolase_Enzymes"/>
</dbReference>
<name>A0A1L8TPR6_9ENTE</name>
<sequence>MEKMDILIKQVRLNDGEALQDIAIEDGKIINIASAINDSAKEVIEGAGRVLIPGLVESHIHLDKALIADREPNKSGTLKEAIEVTAKLKPTFTEEDVYNRAKRALEMIIRHGATTVRTHAEFDPAQGFTGFNMIMRLKEEYKDLIDMQVVAFPQEGIFKTPGTEKMMYEAMDMGADIVGGIPYNDAPANEHIDLIFKIAKKYGKDIDLHQDFADEADDTSIEYLCEKTIKENYQGRVSVGHLTALHAMSKEQLARVIKLMVAAKINVMPLPATDLHLGARNDEVNVRRAVTPIRKLRDAGINICLATNNIRNAFTPYGNGDLMQIAMLAIPVGHLGGADDLPTVLPMITENPAKALGLKDYGIEIGKQADLILLDTKIKADAIIDLPERLYVIKNGRVTVKVDTKVTIHR</sequence>
<dbReference type="STRING" id="249189.RV04_GL001472"/>
<protein>
    <submittedName>
        <fullName evidence="4">N-acyl-D-amino-acid deacylase</fullName>
    </submittedName>
</protein>
<reference evidence="4 5" key="1">
    <citation type="submission" date="2014-12" db="EMBL/GenBank/DDBJ databases">
        <title>Draft genome sequences of 29 type strains of Enterococci.</title>
        <authorList>
            <person name="Zhong Z."/>
            <person name="Sun Z."/>
            <person name="Liu W."/>
            <person name="Zhang W."/>
            <person name="Zhang H."/>
        </authorList>
    </citation>
    <scope>NUCLEOTIDE SEQUENCE [LARGE SCALE GENOMIC DNA]</scope>
    <source>
        <strain evidence="4 5">DSM 17122</strain>
    </source>
</reference>
<evidence type="ECO:0000256" key="1">
    <source>
        <dbReference type="ARBA" id="ARBA00022723"/>
    </source>
</evidence>
<dbReference type="GO" id="GO:0016814">
    <property type="term" value="F:hydrolase activity, acting on carbon-nitrogen (but not peptide) bonds, in cyclic amidines"/>
    <property type="evidence" value="ECO:0007669"/>
    <property type="project" value="TreeGrafter"/>
</dbReference>
<keyword evidence="5" id="KW-1185">Reference proteome</keyword>
<feature type="domain" description="Amidohydrolase 3" evidence="3">
    <location>
        <begin position="42"/>
        <end position="400"/>
    </location>
</feature>
<dbReference type="AlphaFoldDB" id="A0A1L8TPR6"/>
<dbReference type="EMBL" id="JXKQ01000003">
    <property type="protein sequence ID" value="OJG46306.1"/>
    <property type="molecule type" value="Genomic_DNA"/>
</dbReference>
<evidence type="ECO:0000313" key="4">
    <source>
        <dbReference type="EMBL" id="OJG46306.1"/>
    </source>
</evidence>
<keyword evidence="2" id="KW-0378">Hydrolase</keyword>
<dbReference type="FunFam" id="3.20.20.140:FF:000019">
    <property type="entry name" value="Cytosine deaminase"/>
    <property type="match status" value="1"/>
</dbReference>
<dbReference type="GO" id="GO:0019239">
    <property type="term" value="F:deaminase activity"/>
    <property type="evidence" value="ECO:0007669"/>
    <property type="project" value="UniProtKB-ARBA"/>
</dbReference>
<dbReference type="Pfam" id="PF07969">
    <property type="entry name" value="Amidohydro_3"/>
    <property type="match status" value="1"/>
</dbReference>
<dbReference type="InterPro" id="IPR011059">
    <property type="entry name" value="Metal-dep_hydrolase_composite"/>
</dbReference>
<dbReference type="GO" id="GO:0046872">
    <property type="term" value="F:metal ion binding"/>
    <property type="evidence" value="ECO:0007669"/>
    <property type="project" value="UniProtKB-KW"/>
</dbReference>
<dbReference type="Proteomes" id="UP000182077">
    <property type="component" value="Unassembled WGS sequence"/>
</dbReference>
<evidence type="ECO:0000259" key="3">
    <source>
        <dbReference type="Pfam" id="PF07969"/>
    </source>
</evidence>
<dbReference type="InterPro" id="IPR032466">
    <property type="entry name" value="Metal_Hydrolase"/>
</dbReference>